<reference evidence="2" key="1">
    <citation type="journal article" date="2023" name="Mol. Phylogenet. Evol.">
        <title>Genome-scale phylogeny and comparative genomics of the fungal order Sordariales.</title>
        <authorList>
            <person name="Hensen N."/>
            <person name="Bonometti L."/>
            <person name="Westerberg I."/>
            <person name="Brannstrom I.O."/>
            <person name="Guillou S."/>
            <person name="Cros-Aarteil S."/>
            <person name="Calhoun S."/>
            <person name="Haridas S."/>
            <person name="Kuo A."/>
            <person name="Mondo S."/>
            <person name="Pangilinan J."/>
            <person name="Riley R."/>
            <person name="LaButti K."/>
            <person name="Andreopoulos B."/>
            <person name="Lipzen A."/>
            <person name="Chen C."/>
            <person name="Yan M."/>
            <person name="Daum C."/>
            <person name="Ng V."/>
            <person name="Clum A."/>
            <person name="Steindorff A."/>
            <person name="Ohm R.A."/>
            <person name="Martin F."/>
            <person name="Silar P."/>
            <person name="Natvig D.O."/>
            <person name="Lalanne C."/>
            <person name="Gautier V."/>
            <person name="Ament-Velasquez S.L."/>
            <person name="Kruys A."/>
            <person name="Hutchinson M.I."/>
            <person name="Powell A.J."/>
            <person name="Barry K."/>
            <person name="Miller A.N."/>
            <person name="Grigoriev I.V."/>
            <person name="Debuchy R."/>
            <person name="Gladieux P."/>
            <person name="Hiltunen Thoren M."/>
            <person name="Johannesson H."/>
        </authorList>
    </citation>
    <scope>NUCLEOTIDE SEQUENCE [LARGE SCALE GENOMIC DNA]</scope>
    <source>
        <strain evidence="2">CBS 284.82</strain>
    </source>
</reference>
<evidence type="ECO:0008006" key="3">
    <source>
        <dbReference type="Google" id="ProtNLM"/>
    </source>
</evidence>
<dbReference type="Proteomes" id="UP001303115">
    <property type="component" value="Unassembled WGS sequence"/>
</dbReference>
<dbReference type="PANTHER" id="PTHR42085">
    <property type="entry name" value="F-BOX DOMAIN-CONTAINING PROTEIN"/>
    <property type="match status" value="1"/>
</dbReference>
<evidence type="ECO:0000313" key="1">
    <source>
        <dbReference type="EMBL" id="KAK4034477.1"/>
    </source>
</evidence>
<dbReference type="PANTHER" id="PTHR42085:SF1">
    <property type="entry name" value="F-BOX DOMAIN-CONTAINING PROTEIN"/>
    <property type="match status" value="1"/>
</dbReference>
<comment type="caution">
    <text evidence="1">The sequence shown here is derived from an EMBL/GenBank/DDBJ whole genome shotgun (WGS) entry which is preliminary data.</text>
</comment>
<gene>
    <name evidence="1" type="ORF">C8A01DRAFT_18725</name>
</gene>
<dbReference type="EMBL" id="MU854478">
    <property type="protein sequence ID" value="KAK4034477.1"/>
    <property type="molecule type" value="Genomic_DNA"/>
</dbReference>
<evidence type="ECO:0000313" key="2">
    <source>
        <dbReference type="Proteomes" id="UP001303115"/>
    </source>
</evidence>
<protein>
    <recommendedName>
        <fullName evidence="3">F-box domain-containing protein</fullName>
    </recommendedName>
</protein>
<keyword evidence="2" id="KW-1185">Reference proteome</keyword>
<dbReference type="InterPro" id="IPR038883">
    <property type="entry name" value="AN11006-like"/>
</dbReference>
<sequence>MAPDLEAGKEPSRPLSLLGLPPHIRHRIYLCAGVARFDGYPYTYYLDGRKESRMGRSDFDPPPARNFAGLLLSCRALYAETAALLYSANRFVIFYSHHGSLNPLRALSPAALASLTSLKIVLNQSSCHQPIDSYNYPPPCCCSVGRCADGLYCTNKFHRNVHRRPLLDPTLDLDLVSAEVATQPMLSEWYKTATYLSSSVGIGRLDLSLVCDIDPEHPYALSVGRLAIAPIALFPQLKNCHVRLAKKWNRPLQQLAEEAVLQARRASPDSPMPAKISPTLTTLPPELRLRILEYTDLITPWKEVTVSRQHRGYQLCRPPCTNEFGCPPHIHHGCRLNECHPDVDGPDAGASGRLPGCFCRRRHAAFTSTCHCWVPPTDLFLVCRVLCRDAQFVFFSGNRFVVYDFHALMPWDLPDVRHYPYDRLSASNFLRDIIPAHCLADLRFLELVFPPYEPHGWPCSERATIPDWSDTVDWIRGKVDAPALTISVVMADFHGGSDDVRKDLTKDQGTQIIKGYSSVIYFLGPLARDDGLGGIHIQVAYPWRWTPDAIGNMQRHSNWLAEEEQRLKKYAEGFVLQGKGPRNRTELRKSIWQRWYEVDASYSYKHC</sequence>
<name>A0AAN6PBU1_9PEZI</name>
<dbReference type="AlphaFoldDB" id="A0AAN6PBU1"/>
<accession>A0AAN6PBU1</accession>
<proteinExistence type="predicted"/>
<organism evidence="1 2">
    <name type="scientific">Parachaetomium inaequale</name>
    <dbReference type="NCBI Taxonomy" id="2588326"/>
    <lineage>
        <taxon>Eukaryota</taxon>
        <taxon>Fungi</taxon>
        <taxon>Dikarya</taxon>
        <taxon>Ascomycota</taxon>
        <taxon>Pezizomycotina</taxon>
        <taxon>Sordariomycetes</taxon>
        <taxon>Sordariomycetidae</taxon>
        <taxon>Sordariales</taxon>
        <taxon>Chaetomiaceae</taxon>
        <taxon>Parachaetomium</taxon>
    </lineage>
</organism>